<dbReference type="PANTHER" id="PTHR42939:SF1">
    <property type="entry name" value="ABC TRANSPORTER ATP-BINDING PROTEIN ALBC-RELATED"/>
    <property type="match status" value="1"/>
</dbReference>
<dbReference type="InterPro" id="IPR027417">
    <property type="entry name" value="P-loop_NTPase"/>
</dbReference>
<dbReference type="Pfam" id="PF00005">
    <property type="entry name" value="ABC_tran"/>
    <property type="match status" value="1"/>
</dbReference>
<evidence type="ECO:0000256" key="3">
    <source>
        <dbReference type="ARBA" id="ARBA00022840"/>
    </source>
</evidence>
<proteinExistence type="predicted"/>
<evidence type="ECO:0000259" key="4">
    <source>
        <dbReference type="PROSITE" id="PS50893"/>
    </source>
</evidence>
<dbReference type="GO" id="GO:0005524">
    <property type="term" value="F:ATP binding"/>
    <property type="evidence" value="ECO:0007669"/>
    <property type="project" value="UniProtKB-KW"/>
</dbReference>
<dbReference type="RefSeq" id="WP_100424249.1">
    <property type="nucleotide sequence ID" value="NZ_PGEX01000001.1"/>
</dbReference>
<keyword evidence="3 5" id="KW-0067">ATP-binding</keyword>
<dbReference type="CDD" id="cd03230">
    <property type="entry name" value="ABC_DR_subfamily_A"/>
    <property type="match status" value="1"/>
</dbReference>
<dbReference type="Proteomes" id="UP000231134">
    <property type="component" value="Unassembled WGS sequence"/>
</dbReference>
<keyword evidence="2" id="KW-0547">Nucleotide-binding</keyword>
<dbReference type="InterPro" id="IPR051782">
    <property type="entry name" value="ABC_Transporter_VariousFunc"/>
</dbReference>
<organism evidence="5 6">
    <name type="scientific">Hallerella succinigenes</name>
    <dbReference type="NCBI Taxonomy" id="1896222"/>
    <lineage>
        <taxon>Bacteria</taxon>
        <taxon>Pseudomonadati</taxon>
        <taxon>Fibrobacterota</taxon>
        <taxon>Fibrobacteria</taxon>
        <taxon>Fibrobacterales</taxon>
        <taxon>Fibrobacteraceae</taxon>
        <taxon>Hallerella</taxon>
    </lineage>
</organism>
<dbReference type="InterPro" id="IPR003439">
    <property type="entry name" value="ABC_transporter-like_ATP-bd"/>
</dbReference>
<evidence type="ECO:0000313" key="5">
    <source>
        <dbReference type="EMBL" id="PJJ40124.1"/>
    </source>
</evidence>
<keyword evidence="6" id="KW-1185">Reference proteome</keyword>
<name>A0A2M9A343_9BACT</name>
<dbReference type="PANTHER" id="PTHR42939">
    <property type="entry name" value="ABC TRANSPORTER ATP-BINDING PROTEIN ALBC-RELATED"/>
    <property type="match status" value="1"/>
</dbReference>
<dbReference type="InterPro" id="IPR003593">
    <property type="entry name" value="AAA+_ATPase"/>
</dbReference>
<dbReference type="Gene3D" id="3.40.50.300">
    <property type="entry name" value="P-loop containing nucleotide triphosphate hydrolases"/>
    <property type="match status" value="1"/>
</dbReference>
<dbReference type="GO" id="GO:0016887">
    <property type="term" value="F:ATP hydrolysis activity"/>
    <property type="evidence" value="ECO:0007669"/>
    <property type="project" value="InterPro"/>
</dbReference>
<feature type="domain" description="ABC transporter" evidence="4">
    <location>
        <begin position="5"/>
        <end position="235"/>
    </location>
</feature>
<keyword evidence="1" id="KW-0813">Transport</keyword>
<evidence type="ECO:0000256" key="1">
    <source>
        <dbReference type="ARBA" id="ARBA00022448"/>
    </source>
</evidence>
<evidence type="ECO:0000256" key="2">
    <source>
        <dbReference type="ARBA" id="ARBA00022741"/>
    </source>
</evidence>
<evidence type="ECO:0000313" key="6">
    <source>
        <dbReference type="Proteomes" id="UP000231134"/>
    </source>
</evidence>
<accession>A0A2M9A343</accession>
<dbReference type="SMART" id="SM00382">
    <property type="entry name" value="AAA"/>
    <property type="match status" value="1"/>
</dbReference>
<sequence length="279" mass="30464">MRTVFQFSGLSYTYPKSDFLALDCVNLSLETGESLALLGPNGAGKTTLLRILCGRLAANSNALSIAEEFKNSDGGLDLSKCGILLENPGTYPKLSIAEYLKFFASFYNVKDVDSRIETLAQKLELPSVFTAMGTLSQGTRQKVQIARALIHRPRLLLLDEPVANLDPGAREAVWELLSDWKKQDGGTLLVSSHILSEMEHVATSYAILYKGKILRSEKMSELCTDEFILHVQLPEGTSTDAFKNGFPPNAKIAHVESGKASLESVYRGAIQTAEGNFGK</sequence>
<dbReference type="OrthoDB" id="9806044at2"/>
<dbReference type="AlphaFoldDB" id="A0A2M9A343"/>
<dbReference type="EMBL" id="PGEX01000001">
    <property type="protein sequence ID" value="PJJ40124.1"/>
    <property type="molecule type" value="Genomic_DNA"/>
</dbReference>
<reference evidence="5 6" key="1">
    <citation type="submission" date="2017-11" db="EMBL/GenBank/DDBJ databases">
        <title>Animal gut microbial communities from fecal samples from Wisconsin, USA.</title>
        <authorList>
            <person name="Neumann A."/>
        </authorList>
    </citation>
    <scope>NUCLEOTIDE SEQUENCE [LARGE SCALE GENOMIC DNA]</scope>
    <source>
        <strain evidence="5 6">UWS3</strain>
    </source>
</reference>
<dbReference type="PROSITE" id="PS50893">
    <property type="entry name" value="ABC_TRANSPORTER_2"/>
    <property type="match status" value="1"/>
</dbReference>
<gene>
    <name evidence="5" type="ORF">BGX16_0032</name>
</gene>
<dbReference type="SUPFAM" id="SSF52540">
    <property type="entry name" value="P-loop containing nucleoside triphosphate hydrolases"/>
    <property type="match status" value="1"/>
</dbReference>
<protein>
    <submittedName>
        <fullName evidence="5">ABC-2 type transport system ATP-binding protein</fullName>
    </submittedName>
</protein>
<comment type="caution">
    <text evidence="5">The sequence shown here is derived from an EMBL/GenBank/DDBJ whole genome shotgun (WGS) entry which is preliminary data.</text>
</comment>